<dbReference type="GO" id="GO:0042732">
    <property type="term" value="P:D-xylose metabolic process"/>
    <property type="evidence" value="ECO:0007669"/>
    <property type="project" value="UniProtKB-KW"/>
</dbReference>
<evidence type="ECO:0000256" key="3">
    <source>
        <dbReference type="ARBA" id="ARBA00022679"/>
    </source>
</evidence>
<dbReference type="GO" id="GO:0004856">
    <property type="term" value="F:D-xylulokinase activity"/>
    <property type="evidence" value="ECO:0007669"/>
    <property type="project" value="UniProtKB-UniRule"/>
</dbReference>
<proteinExistence type="inferred from homology"/>
<comment type="function">
    <text evidence="8">Catalyzes the phosphorylation of D-xylulose to D-xylulose 5-phosphate.</text>
</comment>
<evidence type="ECO:0000256" key="1">
    <source>
        <dbReference type="ARBA" id="ARBA00009156"/>
    </source>
</evidence>
<accession>Q02AW3</accession>
<dbReference type="eggNOG" id="COG1070">
    <property type="taxonomic scope" value="Bacteria"/>
</dbReference>
<dbReference type="PANTHER" id="PTHR43095">
    <property type="entry name" value="SUGAR KINASE"/>
    <property type="match status" value="1"/>
</dbReference>
<keyword evidence="4 8" id="KW-0547">Nucleotide-binding</keyword>
<dbReference type="PANTHER" id="PTHR43095:SF5">
    <property type="entry name" value="XYLULOSE KINASE"/>
    <property type="match status" value="1"/>
</dbReference>
<sequence length="493" mass="52887">MWLGIDVGTGSSRALLVDERGGVRAGFTALHEDMHMERPLWAEQRPGNWWDAVVQAVRGVLAKAGATGADVKAIGLSGQMHGLVLLDGEQVIRPSLIWCDQRSQQQVDFVNAKLGRENVLRYTANPVLTGFTLPKLLWVRDNEPANFARVTKMLLPKDYVRFKLTGEFATEVSDASGTSVFDVVNRRWSYEMMDGLGLDRAILPRCYESSEITGTISAAAAELTGLKAGTPVVGGGGDQAASAVGNGIVQEGIVSCTLGTSGVVFAHMEKVAYDPAGRVHTFCHAVRDKWHVMGVTQGAGLSLQWFRNQLAPGTSYDALTEEAAQAPAGSQGLFWLPYLMGERTPHLDATIRGGWVGLTASHKRADLIRSVIEGVSYSQRDCLDIIEGLGVAVSDVRASGGGAQSAFWRRLLAGILNKRVVTLETQEGSAYGAALLALAGEYGSVPEVCKVAIKETDAVSPEAREAAFYAKAHRIYQELYPALKGICGEIAAL</sequence>
<evidence type="ECO:0000256" key="7">
    <source>
        <dbReference type="ARBA" id="ARBA00023277"/>
    </source>
</evidence>
<evidence type="ECO:0000256" key="6">
    <source>
        <dbReference type="ARBA" id="ARBA00022840"/>
    </source>
</evidence>
<evidence type="ECO:0000256" key="10">
    <source>
        <dbReference type="RuleBase" id="RU364073"/>
    </source>
</evidence>
<gene>
    <name evidence="8 10" type="primary">xylB</name>
    <name evidence="13" type="ordered locus">Acid_0804</name>
</gene>
<dbReference type="InterPro" id="IPR018485">
    <property type="entry name" value="FGGY_C"/>
</dbReference>
<evidence type="ECO:0000256" key="4">
    <source>
        <dbReference type="ARBA" id="ARBA00022741"/>
    </source>
</evidence>
<evidence type="ECO:0000256" key="9">
    <source>
        <dbReference type="RuleBase" id="RU003733"/>
    </source>
</evidence>
<dbReference type="InterPro" id="IPR018484">
    <property type="entry name" value="FGGY_N"/>
</dbReference>
<comment type="similarity">
    <text evidence="1 8 9">Belongs to the FGGY kinase family.</text>
</comment>
<dbReference type="AlphaFoldDB" id="Q02AW3"/>
<dbReference type="SUPFAM" id="SSF53067">
    <property type="entry name" value="Actin-like ATPase domain"/>
    <property type="match status" value="2"/>
</dbReference>
<evidence type="ECO:0000259" key="12">
    <source>
        <dbReference type="Pfam" id="PF02782"/>
    </source>
</evidence>
<evidence type="ECO:0000313" key="13">
    <source>
        <dbReference type="EMBL" id="ABJ81803.1"/>
    </source>
</evidence>
<name>Q02AW3_SOLUE</name>
<dbReference type="NCBIfam" id="TIGR01312">
    <property type="entry name" value="XylB"/>
    <property type="match status" value="1"/>
</dbReference>
<feature type="domain" description="Carbohydrate kinase FGGY C-terminal" evidence="12">
    <location>
        <begin position="255"/>
        <end position="439"/>
    </location>
</feature>
<comment type="catalytic activity">
    <reaction evidence="8 10">
        <text>D-xylulose + ATP = D-xylulose 5-phosphate + ADP + H(+)</text>
        <dbReference type="Rhea" id="RHEA:10964"/>
        <dbReference type="ChEBI" id="CHEBI:15378"/>
        <dbReference type="ChEBI" id="CHEBI:17140"/>
        <dbReference type="ChEBI" id="CHEBI:30616"/>
        <dbReference type="ChEBI" id="CHEBI:57737"/>
        <dbReference type="ChEBI" id="CHEBI:456216"/>
        <dbReference type="EC" id="2.7.1.17"/>
    </reaction>
</comment>
<feature type="site" description="Important for activity" evidence="8">
    <location>
        <position position="6"/>
    </location>
</feature>
<dbReference type="HOGENOM" id="CLU_009281_3_0_0"/>
<dbReference type="FunCoup" id="Q02AW3">
    <property type="interactions" value="103"/>
</dbReference>
<dbReference type="CDD" id="cd07808">
    <property type="entry name" value="ASKHA_NBD_FGGY_EcXK-like"/>
    <property type="match status" value="1"/>
</dbReference>
<keyword evidence="6 8" id="KW-0067">ATP-binding</keyword>
<feature type="domain" description="Carbohydrate kinase FGGY N-terminal" evidence="11">
    <location>
        <begin position="1"/>
        <end position="245"/>
    </location>
</feature>
<keyword evidence="5 8" id="KW-0418">Kinase</keyword>
<organism evidence="13">
    <name type="scientific">Solibacter usitatus (strain Ellin6076)</name>
    <dbReference type="NCBI Taxonomy" id="234267"/>
    <lineage>
        <taxon>Bacteria</taxon>
        <taxon>Pseudomonadati</taxon>
        <taxon>Acidobacteriota</taxon>
        <taxon>Terriglobia</taxon>
        <taxon>Bryobacterales</taxon>
        <taxon>Solibacteraceae</taxon>
        <taxon>Candidatus Solibacter</taxon>
    </lineage>
</organism>
<dbReference type="InterPro" id="IPR043129">
    <property type="entry name" value="ATPase_NBD"/>
</dbReference>
<dbReference type="Pfam" id="PF00370">
    <property type="entry name" value="FGGY_N"/>
    <property type="match status" value="1"/>
</dbReference>
<dbReference type="PROSITE" id="PS00445">
    <property type="entry name" value="FGGY_KINASES_2"/>
    <property type="match status" value="1"/>
</dbReference>
<keyword evidence="3 8" id="KW-0808">Transferase</keyword>
<dbReference type="Gene3D" id="3.30.420.40">
    <property type="match status" value="2"/>
</dbReference>
<dbReference type="Pfam" id="PF02782">
    <property type="entry name" value="FGGY_C"/>
    <property type="match status" value="1"/>
</dbReference>
<dbReference type="GO" id="GO:0005998">
    <property type="term" value="P:xylulose catabolic process"/>
    <property type="evidence" value="ECO:0007669"/>
    <property type="project" value="UniProtKB-UniRule"/>
</dbReference>
<dbReference type="EMBL" id="CP000473">
    <property type="protein sequence ID" value="ABJ81803.1"/>
    <property type="molecule type" value="Genomic_DNA"/>
</dbReference>
<reference evidence="13" key="1">
    <citation type="submission" date="2006-10" db="EMBL/GenBank/DDBJ databases">
        <title>Complete sequence of Solibacter usitatus Ellin6076.</title>
        <authorList>
            <consortium name="US DOE Joint Genome Institute"/>
            <person name="Copeland A."/>
            <person name="Lucas S."/>
            <person name="Lapidus A."/>
            <person name="Barry K."/>
            <person name="Detter J.C."/>
            <person name="Glavina del Rio T."/>
            <person name="Hammon N."/>
            <person name="Israni S."/>
            <person name="Dalin E."/>
            <person name="Tice H."/>
            <person name="Pitluck S."/>
            <person name="Thompson L.S."/>
            <person name="Brettin T."/>
            <person name="Bruce D."/>
            <person name="Han C."/>
            <person name="Tapia R."/>
            <person name="Gilna P."/>
            <person name="Schmutz J."/>
            <person name="Larimer F."/>
            <person name="Land M."/>
            <person name="Hauser L."/>
            <person name="Kyrpides N."/>
            <person name="Mikhailova N."/>
            <person name="Janssen P.H."/>
            <person name="Kuske C.R."/>
            <person name="Richardson P."/>
        </authorList>
    </citation>
    <scope>NUCLEOTIDE SEQUENCE</scope>
    <source>
        <strain evidence="13">Ellin6076</strain>
    </source>
</reference>
<dbReference type="InterPro" id="IPR006000">
    <property type="entry name" value="Xylulokinase"/>
</dbReference>
<evidence type="ECO:0000256" key="5">
    <source>
        <dbReference type="ARBA" id="ARBA00022777"/>
    </source>
</evidence>
<dbReference type="OrthoDB" id="9805576at2"/>
<dbReference type="EC" id="2.7.1.17" evidence="8 10"/>
<dbReference type="PIRSF" id="PIRSF000538">
    <property type="entry name" value="GlpK"/>
    <property type="match status" value="1"/>
</dbReference>
<evidence type="ECO:0000256" key="8">
    <source>
        <dbReference type="HAMAP-Rule" id="MF_02220"/>
    </source>
</evidence>
<dbReference type="GO" id="GO:0005524">
    <property type="term" value="F:ATP binding"/>
    <property type="evidence" value="ECO:0007669"/>
    <property type="project" value="UniProtKB-UniRule"/>
</dbReference>
<dbReference type="HAMAP" id="MF_02220">
    <property type="entry name" value="XylB"/>
    <property type="match status" value="1"/>
</dbReference>
<dbReference type="STRING" id="234267.Acid_0804"/>
<evidence type="ECO:0000256" key="2">
    <source>
        <dbReference type="ARBA" id="ARBA00022629"/>
    </source>
</evidence>
<evidence type="ECO:0000259" key="11">
    <source>
        <dbReference type="Pfam" id="PF00370"/>
    </source>
</evidence>
<protein>
    <recommendedName>
        <fullName evidence="8 10">Xylulose kinase</fullName>
        <shortName evidence="8 10">Xylulokinase</shortName>
        <ecNumber evidence="8 10">2.7.1.17</ecNumber>
    </recommendedName>
</protein>
<dbReference type="InterPro" id="IPR050406">
    <property type="entry name" value="FGGY_Carb_Kinase"/>
</dbReference>
<keyword evidence="7 8" id="KW-0119">Carbohydrate metabolism</keyword>
<dbReference type="InterPro" id="IPR000577">
    <property type="entry name" value="Carb_kinase_FGGY"/>
</dbReference>
<dbReference type="KEGG" id="sus:Acid_0804"/>
<feature type="binding site" evidence="8">
    <location>
        <begin position="80"/>
        <end position="81"/>
    </location>
    <ligand>
        <name>substrate</name>
    </ligand>
</feature>
<keyword evidence="2 8" id="KW-0859">Xylose metabolism</keyword>
<dbReference type="InterPro" id="IPR018483">
    <property type="entry name" value="Carb_kinase_FGGY_CS"/>
</dbReference>
<dbReference type="PROSITE" id="PS00933">
    <property type="entry name" value="FGGY_KINASES_1"/>
    <property type="match status" value="1"/>
</dbReference>
<dbReference type="InParanoid" id="Q02AW3"/>
<feature type="active site" description="Proton acceptor" evidence="8">
    <location>
        <position position="238"/>
    </location>
</feature>